<proteinExistence type="predicted"/>
<reference evidence="1" key="2">
    <citation type="journal article" date="2015" name="Data Brief">
        <title>Shoot transcriptome of the giant reed, Arundo donax.</title>
        <authorList>
            <person name="Barrero R.A."/>
            <person name="Guerrero F.D."/>
            <person name="Moolhuijzen P."/>
            <person name="Goolsby J.A."/>
            <person name="Tidwell J."/>
            <person name="Bellgard S.E."/>
            <person name="Bellgard M.I."/>
        </authorList>
    </citation>
    <scope>NUCLEOTIDE SEQUENCE</scope>
    <source>
        <tissue evidence="1">Shoot tissue taken approximately 20 cm above the soil surface</tissue>
    </source>
</reference>
<accession>A0A0A8ZT66</accession>
<evidence type="ECO:0000313" key="1">
    <source>
        <dbReference type="EMBL" id="JAD42574.1"/>
    </source>
</evidence>
<sequence>MDFLVPNQIRAFPSPFGYLYICVLHAANRIHSYNVRLGWSSLTRQIDGSCLEPHLLVPN</sequence>
<name>A0A0A8ZT66_ARUDO</name>
<organism evidence="1">
    <name type="scientific">Arundo donax</name>
    <name type="common">Giant reed</name>
    <name type="synonym">Donax arundinaceus</name>
    <dbReference type="NCBI Taxonomy" id="35708"/>
    <lineage>
        <taxon>Eukaryota</taxon>
        <taxon>Viridiplantae</taxon>
        <taxon>Streptophyta</taxon>
        <taxon>Embryophyta</taxon>
        <taxon>Tracheophyta</taxon>
        <taxon>Spermatophyta</taxon>
        <taxon>Magnoliopsida</taxon>
        <taxon>Liliopsida</taxon>
        <taxon>Poales</taxon>
        <taxon>Poaceae</taxon>
        <taxon>PACMAD clade</taxon>
        <taxon>Arundinoideae</taxon>
        <taxon>Arundineae</taxon>
        <taxon>Arundo</taxon>
    </lineage>
</organism>
<dbReference type="AlphaFoldDB" id="A0A0A8ZT66"/>
<protein>
    <submittedName>
        <fullName evidence="1">Uncharacterized protein</fullName>
    </submittedName>
</protein>
<dbReference type="EMBL" id="GBRH01255321">
    <property type="protein sequence ID" value="JAD42574.1"/>
    <property type="molecule type" value="Transcribed_RNA"/>
</dbReference>
<reference evidence="1" key="1">
    <citation type="submission" date="2014-09" db="EMBL/GenBank/DDBJ databases">
        <authorList>
            <person name="Magalhaes I.L.F."/>
            <person name="Oliveira U."/>
            <person name="Santos F.R."/>
            <person name="Vidigal T.H.D.A."/>
            <person name="Brescovit A.D."/>
            <person name="Santos A.J."/>
        </authorList>
    </citation>
    <scope>NUCLEOTIDE SEQUENCE</scope>
    <source>
        <tissue evidence="1">Shoot tissue taken approximately 20 cm above the soil surface</tissue>
    </source>
</reference>